<dbReference type="SUPFAM" id="SSF49764">
    <property type="entry name" value="HSP20-like chaperones"/>
    <property type="match status" value="1"/>
</dbReference>
<evidence type="ECO:0000313" key="4">
    <source>
        <dbReference type="EMBL" id="KAF9443546.1"/>
    </source>
</evidence>
<dbReference type="AlphaFoldDB" id="A0A9P5X546"/>
<dbReference type="CDD" id="cd06464">
    <property type="entry name" value="ACD_sHsps-like"/>
    <property type="match status" value="1"/>
</dbReference>
<dbReference type="InterPro" id="IPR008978">
    <property type="entry name" value="HSP20-like_chaperone"/>
</dbReference>
<evidence type="ECO:0000256" key="2">
    <source>
        <dbReference type="RuleBase" id="RU003616"/>
    </source>
</evidence>
<accession>A0A9P5X546</accession>
<dbReference type="Gene3D" id="2.60.40.790">
    <property type="match status" value="1"/>
</dbReference>
<sequence length="132" mass="14968">MQQSAHKTYSARTDTHYDPERGVLTAILELPGVEKKDMKLSLLTLRHNRVRQLKVWGTLTPTLPLPSAEGMKQYPGAYLRERKFGEFSRTFTVPSDLKREDVQAVMKRGILILKIHLGPPAEAQDVQEITVS</sequence>
<dbReference type="Proteomes" id="UP000807342">
    <property type="component" value="Unassembled WGS sequence"/>
</dbReference>
<evidence type="ECO:0000256" key="1">
    <source>
        <dbReference type="PROSITE-ProRule" id="PRU00285"/>
    </source>
</evidence>
<evidence type="ECO:0000313" key="5">
    <source>
        <dbReference type="Proteomes" id="UP000807342"/>
    </source>
</evidence>
<gene>
    <name evidence="4" type="ORF">P691DRAFT_679320</name>
</gene>
<feature type="domain" description="SHSP" evidence="3">
    <location>
        <begin position="6"/>
        <end position="132"/>
    </location>
</feature>
<dbReference type="EMBL" id="MU151461">
    <property type="protein sequence ID" value="KAF9443546.1"/>
    <property type="molecule type" value="Genomic_DNA"/>
</dbReference>
<keyword evidence="5" id="KW-1185">Reference proteome</keyword>
<protein>
    <recommendedName>
        <fullName evidence="3">SHSP domain-containing protein</fullName>
    </recommendedName>
</protein>
<organism evidence="4 5">
    <name type="scientific">Macrolepiota fuliginosa MF-IS2</name>
    <dbReference type="NCBI Taxonomy" id="1400762"/>
    <lineage>
        <taxon>Eukaryota</taxon>
        <taxon>Fungi</taxon>
        <taxon>Dikarya</taxon>
        <taxon>Basidiomycota</taxon>
        <taxon>Agaricomycotina</taxon>
        <taxon>Agaricomycetes</taxon>
        <taxon>Agaricomycetidae</taxon>
        <taxon>Agaricales</taxon>
        <taxon>Agaricineae</taxon>
        <taxon>Agaricaceae</taxon>
        <taxon>Macrolepiota</taxon>
    </lineage>
</organism>
<dbReference type="Pfam" id="PF00011">
    <property type="entry name" value="HSP20"/>
    <property type="match status" value="1"/>
</dbReference>
<dbReference type="OrthoDB" id="1431247at2759"/>
<dbReference type="InterPro" id="IPR002068">
    <property type="entry name" value="A-crystallin/Hsp20_dom"/>
</dbReference>
<comment type="caution">
    <text evidence="4">The sequence shown here is derived from an EMBL/GenBank/DDBJ whole genome shotgun (WGS) entry which is preliminary data.</text>
</comment>
<name>A0A9P5X546_9AGAR</name>
<evidence type="ECO:0000259" key="3">
    <source>
        <dbReference type="PROSITE" id="PS01031"/>
    </source>
</evidence>
<dbReference type="PROSITE" id="PS01031">
    <property type="entry name" value="SHSP"/>
    <property type="match status" value="1"/>
</dbReference>
<proteinExistence type="inferred from homology"/>
<comment type="similarity">
    <text evidence="1 2">Belongs to the small heat shock protein (HSP20) family.</text>
</comment>
<reference evidence="4" key="1">
    <citation type="submission" date="2020-11" db="EMBL/GenBank/DDBJ databases">
        <authorList>
            <consortium name="DOE Joint Genome Institute"/>
            <person name="Ahrendt S."/>
            <person name="Riley R."/>
            <person name="Andreopoulos W."/>
            <person name="Labutti K."/>
            <person name="Pangilinan J."/>
            <person name="Ruiz-Duenas F.J."/>
            <person name="Barrasa J.M."/>
            <person name="Sanchez-Garcia M."/>
            <person name="Camarero S."/>
            <person name="Miyauchi S."/>
            <person name="Serrano A."/>
            <person name="Linde D."/>
            <person name="Babiker R."/>
            <person name="Drula E."/>
            <person name="Ayuso-Fernandez I."/>
            <person name="Pacheco R."/>
            <person name="Padilla G."/>
            <person name="Ferreira P."/>
            <person name="Barriuso J."/>
            <person name="Kellner H."/>
            <person name="Castanera R."/>
            <person name="Alfaro M."/>
            <person name="Ramirez L."/>
            <person name="Pisabarro A.G."/>
            <person name="Kuo A."/>
            <person name="Tritt A."/>
            <person name="Lipzen A."/>
            <person name="He G."/>
            <person name="Yan M."/>
            <person name="Ng V."/>
            <person name="Cullen D."/>
            <person name="Martin F."/>
            <person name="Rosso M.-N."/>
            <person name="Henrissat B."/>
            <person name="Hibbett D."/>
            <person name="Martinez A.T."/>
            <person name="Grigoriev I.V."/>
        </authorList>
    </citation>
    <scope>NUCLEOTIDE SEQUENCE</scope>
    <source>
        <strain evidence="4">MF-IS2</strain>
    </source>
</reference>